<proteinExistence type="predicted"/>
<protein>
    <submittedName>
        <fullName evidence="1">Phosphatidylinositol diacylglycerol-lyase</fullName>
    </submittedName>
</protein>
<dbReference type="PANTHER" id="PTHR13593">
    <property type="match status" value="1"/>
</dbReference>
<dbReference type="GO" id="GO:0008081">
    <property type="term" value="F:phosphoric diester hydrolase activity"/>
    <property type="evidence" value="ECO:0007669"/>
    <property type="project" value="InterPro"/>
</dbReference>
<evidence type="ECO:0000313" key="2">
    <source>
        <dbReference type="Proteomes" id="UP000024836"/>
    </source>
</evidence>
<name>A0A058ZK52_9RHOB</name>
<comment type="caution">
    <text evidence="1">The sequence shown here is derived from an EMBL/GenBank/DDBJ whole genome shotgun (WGS) entry which is preliminary data.</text>
</comment>
<dbReference type="Proteomes" id="UP000024836">
    <property type="component" value="Unassembled WGS sequence"/>
</dbReference>
<dbReference type="PANTHER" id="PTHR13593:SF113">
    <property type="entry name" value="SI:DKEY-266F7.9"/>
    <property type="match status" value="1"/>
</dbReference>
<dbReference type="PROSITE" id="PS50007">
    <property type="entry name" value="PIPLC_X_DOMAIN"/>
    <property type="match status" value="1"/>
</dbReference>
<sequence length="592" mass="66413">MSSGYSVSGTVESGEYQLEYLGCWGSDWTTPPQSIPPKSSTAFRMDTSGRGGFWFRVIDTSGDEAGFAAMSFNTPVIGKSSAEGSNSDYPHMVDAGLQTYKSDDHCTLTYKVGTPNKASWSSRDSCDTKDVTCDETKLDDVRAFVTLQNSLISDLSLISYWNDNSDGAENWLRAPCQADMPPPGKSRTLLLLDNDRAGVWVKTNDFQFNLTFSNRIHSPNAAEGSAFSGLRYYERSGVPVSYEYCLGTANWACWDSGKSDDGEIEDDHTKIKTPLSANWMGRMKSQYPNFGKLPLHKAAIPGSHDTACWDMMKVIELWAETQALDFKSQLELGIRYMDLRLKFMGRYLPAIVGHRFHHGSFEASVTMLDLQNQVEEFYESDWDNRKNEILILDFTHFENYEDSDDLGYEDLAAAVGNCDLTKYLIRNRASGSGDLGRWPPLMSDLWSAPGRRRVILSVPFDPPTHIASPQDSQYFWNGKKLFAKGWNGTKFWPNTNDVDDLVTALKKRLQFAPYVNANPKAKNTTALWVLQDILTSISPLPGMQANAELAKMIFNPASLPELEDKVNIAIQDYVDPRLVDRMIDINTKRLKA</sequence>
<keyword evidence="1" id="KW-0456">Lyase</keyword>
<dbReference type="RefSeq" id="WP_035250643.1">
    <property type="nucleotide sequence ID" value="NZ_AQQY01000005.1"/>
</dbReference>
<dbReference type="eggNOG" id="ENOG50328VM">
    <property type="taxonomic scope" value="Bacteria"/>
</dbReference>
<keyword evidence="2" id="KW-1185">Reference proteome</keyword>
<dbReference type="GO" id="GO:0006629">
    <property type="term" value="P:lipid metabolic process"/>
    <property type="evidence" value="ECO:0007669"/>
    <property type="project" value="InterPro"/>
</dbReference>
<dbReference type="Gene3D" id="3.20.20.190">
    <property type="entry name" value="Phosphatidylinositol (PI) phosphodiesterase"/>
    <property type="match status" value="1"/>
</dbReference>
<accession>A0A058ZK52</accession>
<organism evidence="1 2">
    <name type="scientific">Actibacterium atlanticum</name>
    <dbReference type="NCBI Taxonomy" id="1461693"/>
    <lineage>
        <taxon>Bacteria</taxon>
        <taxon>Pseudomonadati</taxon>
        <taxon>Pseudomonadota</taxon>
        <taxon>Alphaproteobacteria</taxon>
        <taxon>Rhodobacterales</taxon>
        <taxon>Roseobacteraceae</taxon>
        <taxon>Actibacterium</taxon>
    </lineage>
</organism>
<dbReference type="OrthoDB" id="2079904at2"/>
<dbReference type="InterPro" id="IPR051057">
    <property type="entry name" value="PI-PLC_domain"/>
</dbReference>
<dbReference type="EMBL" id="AQQY01000005">
    <property type="protein sequence ID" value="KCV81943.1"/>
    <property type="molecule type" value="Genomic_DNA"/>
</dbReference>
<dbReference type="SUPFAM" id="SSF51695">
    <property type="entry name" value="PLC-like phosphodiesterases"/>
    <property type="match status" value="1"/>
</dbReference>
<dbReference type="AlphaFoldDB" id="A0A058ZK52"/>
<dbReference type="GO" id="GO:0016829">
    <property type="term" value="F:lyase activity"/>
    <property type="evidence" value="ECO:0007669"/>
    <property type="project" value="UniProtKB-KW"/>
</dbReference>
<gene>
    <name evidence="1" type="ORF">ATO10_08858</name>
</gene>
<reference evidence="1 2" key="1">
    <citation type="submission" date="2013-04" db="EMBL/GenBank/DDBJ databases">
        <title>Shimia sp. 22II-S11-Z10 Genome Sequencing.</title>
        <authorList>
            <person name="Lai Q."/>
            <person name="Li G."/>
            <person name="Shao Z."/>
        </authorList>
    </citation>
    <scope>NUCLEOTIDE SEQUENCE [LARGE SCALE GENOMIC DNA]</scope>
    <source>
        <strain evidence="2">22II-S11-Z10</strain>
    </source>
</reference>
<evidence type="ECO:0000313" key="1">
    <source>
        <dbReference type="EMBL" id="KCV81943.1"/>
    </source>
</evidence>
<dbReference type="InterPro" id="IPR017946">
    <property type="entry name" value="PLC-like_Pdiesterase_TIM-brl"/>
</dbReference>
<dbReference type="STRING" id="1461693.ATO10_08858"/>